<feature type="domain" description="Lactate/malate dehydrogenase C-terminal" evidence="6">
    <location>
        <begin position="146"/>
        <end position="301"/>
    </location>
</feature>
<sequence length="306" mass="33144">MRKIGIIGLGHVGATVAYTLVSKGLVDELVLIDANDKKVVAEQYDLLDAIARLDTSTTIKVQDYATLKDADLIITAFGNIGIIQEDGDRFGELKFNAKAVEQVAPKIKSSGFDGILINIGNPCDVVTAYLQQLTELPQKHVFGTGTFLDTARMQRAVGMKLGLDPKNIGGYVYGEHGESQFVAWSTVTVNGRPINEMQAGYQIDFETLETDARRGGWFIFSGKGFTNYAIATCVVKLTRAVLSNAHFAAPVSTYSPEFKTYVGQPAVVGANGIESLVFLKLSELEHGQLKSSAGFIKQKIEGLSRN</sequence>
<feature type="binding site" evidence="3">
    <location>
        <position position="96"/>
    </location>
    <ligand>
        <name>NAD(+)</name>
        <dbReference type="ChEBI" id="CHEBI:57540"/>
    </ligand>
</feature>
<evidence type="ECO:0000256" key="4">
    <source>
        <dbReference type="RuleBase" id="RU003369"/>
    </source>
</evidence>
<dbReference type="GO" id="GO:0004459">
    <property type="term" value="F:L-lactate dehydrogenase (NAD+) activity"/>
    <property type="evidence" value="ECO:0007669"/>
    <property type="project" value="TreeGrafter"/>
</dbReference>
<dbReference type="Pfam" id="PF00056">
    <property type="entry name" value="Ldh_1_N"/>
    <property type="match status" value="1"/>
</dbReference>
<dbReference type="InterPro" id="IPR001557">
    <property type="entry name" value="L-lactate/malate_DH"/>
</dbReference>
<accession>A0A0A1H037</accession>
<dbReference type="GO" id="GO:0006089">
    <property type="term" value="P:lactate metabolic process"/>
    <property type="evidence" value="ECO:0007669"/>
    <property type="project" value="TreeGrafter"/>
</dbReference>
<evidence type="ECO:0000256" key="2">
    <source>
        <dbReference type="PIRSR" id="PIRSR000102-1"/>
    </source>
</evidence>
<dbReference type="SUPFAM" id="SSF51735">
    <property type="entry name" value="NAD(P)-binding Rossmann-fold domains"/>
    <property type="match status" value="1"/>
</dbReference>
<evidence type="ECO:0000259" key="6">
    <source>
        <dbReference type="Pfam" id="PF02866"/>
    </source>
</evidence>
<dbReference type="PIRSF" id="PIRSF000102">
    <property type="entry name" value="Lac_mal_DH"/>
    <property type="match status" value="1"/>
</dbReference>
<organism evidence="7 8">
    <name type="scientific">Paucilactobacillus hokkaidonensis JCM 18461</name>
    <dbReference type="NCBI Taxonomy" id="1291742"/>
    <lineage>
        <taxon>Bacteria</taxon>
        <taxon>Bacillati</taxon>
        <taxon>Bacillota</taxon>
        <taxon>Bacilli</taxon>
        <taxon>Lactobacillales</taxon>
        <taxon>Lactobacillaceae</taxon>
        <taxon>Paucilactobacillus</taxon>
    </lineage>
</organism>
<dbReference type="InterPro" id="IPR036291">
    <property type="entry name" value="NAD(P)-bd_dom_sf"/>
</dbReference>
<dbReference type="InterPro" id="IPR015955">
    <property type="entry name" value="Lactate_DH/Glyco_Ohase_4_C"/>
</dbReference>
<dbReference type="SUPFAM" id="SSF56327">
    <property type="entry name" value="LDH C-terminal domain-like"/>
    <property type="match status" value="1"/>
</dbReference>
<dbReference type="PANTHER" id="PTHR43128">
    <property type="entry name" value="L-2-HYDROXYCARBOXYLATE DEHYDROGENASE (NAD(P)(+))"/>
    <property type="match status" value="1"/>
</dbReference>
<evidence type="ECO:0000313" key="7">
    <source>
        <dbReference type="EMBL" id="BAP86091.1"/>
    </source>
</evidence>
<dbReference type="Proteomes" id="UP000031620">
    <property type="component" value="Chromosome"/>
</dbReference>
<feature type="active site" description="Proton acceptor" evidence="2">
    <location>
        <position position="176"/>
    </location>
</feature>
<protein>
    <submittedName>
        <fullName evidence="7">L-2-hydroxyisocaproate dehydrogenase</fullName>
    </submittedName>
</protein>
<evidence type="ECO:0000259" key="5">
    <source>
        <dbReference type="Pfam" id="PF00056"/>
    </source>
</evidence>
<dbReference type="InterPro" id="IPR001236">
    <property type="entry name" value="Lactate/malate_DH_N"/>
</dbReference>
<dbReference type="KEGG" id="lho:LOOC260_115810"/>
<dbReference type="Pfam" id="PF02866">
    <property type="entry name" value="Ldh_1_C"/>
    <property type="match status" value="1"/>
</dbReference>
<proteinExistence type="inferred from homology"/>
<gene>
    <name evidence="7" type="primary">hicD</name>
    <name evidence="7" type="ORF">LOOC260_115810</name>
</gene>
<comment type="similarity">
    <text evidence="1">Belongs to the LDH/MDH superfamily. LDH family.</text>
</comment>
<keyword evidence="3" id="KW-0520">NAD</keyword>
<evidence type="ECO:0000313" key="8">
    <source>
        <dbReference type="Proteomes" id="UP000031620"/>
    </source>
</evidence>
<dbReference type="CDD" id="cd05291">
    <property type="entry name" value="HicDH_like"/>
    <property type="match status" value="1"/>
</dbReference>
<feature type="binding site" evidence="3">
    <location>
        <begin position="119"/>
        <end position="121"/>
    </location>
    <ligand>
        <name>NAD(+)</name>
        <dbReference type="ChEBI" id="CHEBI:57540"/>
    </ligand>
</feature>
<feature type="binding site" evidence="3">
    <location>
        <begin position="8"/>
        <end position="13"/>
    </location>
    <ligand>
        <name>NAD(+)</name>
        <dbReference type="ChEBI" id="CHEBI:57540"/>
    </ligand>
</feature>
<dbReference type="PRINTS" id="PR00086">
    <property type="entry name" value="LLDHDRGNASE"/>
</dbReference>
<keyword evidence="4" id="KW-0560">Oxidoreductase</keyword>
<dbReference type="PANTHER" id="PTHR43128:SF31">
    <property type="entry name" value="L-LACTATE DEHYDROGENASE"/>
    <property type="match status" value="1"/>
</dbReference>
<dbReference type="Gene3D" id="3.40.50.720">
    <property type="entry name" value="NAD(P)-binding Rossmann-like Domain"/>
    <property type="match status" value="1"/>
</dbReference>
<evidence type="ECO:0000256" key="3">
    <source>
        <dbReference type="PIRSR" id="PIRSR000102-3"/>
    </source>
</evidence>
<dbReference type="Gene3D" id="3.90.110.10">
    <property type="entry name" value="Lactate dehydrogenase/glycoside hydrolase, family 4, C-terminal"/>
    <property type="match status" value="1"/>
</dbReference>
<dbReference type="RefSeq" id="WP_041094158.1">
    <property type="nucleotide sequence ID" value="NZ_AP014680.1"/>
</dbReference>
<dbReference type="EMBL" id="AP014680">
    <property type="protein sequence ID" value="BAP86091.1"/>
    <property type="molecule type" value="Genomic_DNA"/>
</dbReference>
<dbReference type="InterPro" id="IPR022383">
    <property type="entry name" value="Lactate/malate_DH_C"/>
</dbReference>
<dbReference type="AlphaFoldDB" id="A0A0A1H037"/>
<feature type="domain" description="Lactate/malate dehydrogenase N-terminal" evidence="5">
    <location>
        <begin position="3"/>
        <end position="143"/>
    </location>
</feature>
<feature type="binding site" evidence="3">
    <location>
        <position position="33"/>
    </location>
    <ligand>
        <name>NAD(+)</name>
        <dbReference type="ChEBI" id="CHEBI:57540"/>
    </ligand>
</feature>
<reference evidence="7 8" key="1">
    <citation type="submission" date="2014-11" db="EMBL/GenBank/DDBJ databases">
        <title>Complete genome sequence and analysis of Lactobacillus hokkaidonensis LOOC260T.</title>
        <authorList>
            <person name="Tanizawa Y."/>
            <person name="Tohno M."/>
            <person name="Kaminuma E."/>
            <person name="Nakamura Y."/>
            <person name="Arita M."/>
        </authorList>
    </citation>
    <scope>NUCLEOTIDE SEQUENCE [LARGE SCALE GENOMIC DNA]</scope>
    <source>
        <strain evidence="7 8">LOOC260</strain>
    </source>
</reference>
<dbReference type="HOGENOM" id="CLU_045401_1_2_9"/>
<name>A0A0A1H037_9LACO</name>
<dbReference type="STRING" id="1291742.LOOC260_115810"/>
<evidence type="ECO:0000256" key="1">
    <source>
        <dbReference type="ARBA" id="ARBA00006054"/>
    </source>
</evidence>